<accession>A0A453DTP7</accession>
<reference evidence="2" key="4">
    <citation type="submission" date="2019-03" db="UniProtKB">
        <authorList>
            <consortium name="EnsemblPlants"/>
        </authorList>
    </citation>
    <scope>IDENTIFICATION</scope>
</reference>
<sequence>MPKEAGLVTAEGTGNPGRTLGAARRDARRPLAAHSCPPLLRPPPTYLLPQSLDSAVRERETAMARHFLLNTGAKIPSVGLGTWQ</sequence>
<name>A0A453DTP7_AEGTS</name>
<feature type="region of interest" description="Disordered" evidence="1">
    <location>
        <begin position="1"/>
        <end position="38"/>
    </location>
</feature>
<organism evidence="2 3">
    <name type="scientific">Aegilops tauschii subsp. strangulata</name>
    <name type="common">Goatgrass</name>
    <dbReference type="NCBI Taxonomy" id="200361"/>
    <lineage>
        <taxon>Eukaryota</taxon>
        <taxon>Viridiplantae</taxon>
        <taxon>Streptophyta</taxon>
        <taxon>Embryophyta</taxon>
        <taxon>Tracheophyta</taxon>
        <taxon>Spermatophyta</taxon>
        <taxon>Magnoliopsida</taxon>
        <taxon>Liliopsida</taxon>
        <taxon>Poales</taxon>
        <taxon>Poaceae</taxon>
        <taxon>BOP clade</taxon>
        <taxon>Pooideae</taxon>
        <taxon>Triticodae</taxon>
        <taxon>Triticeae</taxon>
        <taxon>Triticinae</taxon>
        <taxon>Aegilops</taxon>
    </lineage>
</organism>
<reference evidence="2" key="5">
    <citation type="journal article" date="2021" name="G3 (Bethesda)">
        <title>Aegilops tauschii genome assembly Aet v5.0 features greater sequence contiguity and improved annotation.</title>
        <authorList>
            <person name="Wang L."/>
            <person name="Zhu T."/>
            <person name="Rodriguez J.C."/>
            <person name="Deal K.R."/>
            <person name="Dubcovsky J."/>
            <person name="McGuire P.E."/>
            <person name="Lux T."/>
            <person name="Spannagl M."/>
            <person name="Mayer K.F.X."/>
            <person name="Baldrich P."/>
            <person name="Meyers B.C."/>
            <person name="Huo N."/>
            <person name="Gu Y.Q."/>
            <person name="Zhou H."/>
            <person name="Devos K.M."/>
            <person name="Bennetzen J.L."/>
            <person name="Unver T."/>
            <person name="Budak H."/>
            <person name="Gulick P.J."/>
            <person name="Galiba G."/>
            <person name="Kalapos B."/>
            <person name="Nelson D.R."/>
            <person name="Li P."/>
            <person name="You F.M."/>
            <person name="Luo M.C."/>
            <person name="Dvorak J."/>
        </authorList>
    </citation>
    <scope>NUCLEOTIDE SEQUENCE [LARGE SCALE GENOMIC DNA]</scope>
    <source>
        <strain evidence="2">cv. AL8/78</strain>
    </source>
</reference>
<proteinExistence type="predicted"/>
<dbReference type="Gramene" id="AET3Gv20081200.16">
    <property type="protein sequence ID" value="AET3Gv20081200.16"/>
    <property type="gene ID" value="AET3Gv20081200"/>
</dbReference>
<dbReference type="EnsemblPlants" id="AET3Gv20081200.16">
    <property type="protein sequence ID" value="AET3Gv20081200.16"/>
    <property type="gene ID" value="AET3Gv20081200"/>
</dbReference>
<evidence type="ECO:0000256" key="1">
    <source>
        <dbReference type="SAM" id="MobiDB-lite"/>
    </source>
</evidence>
<keyword evidence="3" id="KW-1185">Reference proteome</keyword>
<reference evidence="3" key="1">
    <citation type="journal article" date="2014" name="Science">
        <title>Ancient hybridizations among the ancestral genomes of bread wheat.</title>
        <authorList>
            <consortium name="International Wheat Genome Sequencing Consortium,"/>
            <person name="Marcussen T."/>
            <person name="Sandve S.R."/>
            <person name="Heier L."/>
            <person name="Spannagl M."/>
            <person name="Pfeifer M."/>
            <person name="Jakobsen K.S."/>
            <person name="Wulff B.B."/>
            <person name="Steuernagel B."/>
            <person name="Mayer K.F."/>
            <person name="Olsen O.A."/>
        </authorList>
    </citation>
    <scope>NUCLEOTIDE SEQUENCE [LARGE SCALE GENOMIC DNA]</scope>
    <source>
        <strain evidence="3">cv. AL8/78</strain>
    </source>
</reference>
<reference evidence="2" key="3">
    <citation type="journal article" date="2017" name="Nature">
        <title>Genome sequence of the progenitor of the wheat D genome Aegilops tauschii.</title>
        <authorList>
            <person name="Luo M.C."/>
            <person name="Gu Y.Q."/>
            <person name="Puiu D."/>
            <person name="Wang H."/>
            <person name="Twardziok S.O."/>
            <person name="Deal K.R."/>
            <person name="Huo N."/>
            <person name="Zhu T."/>
            <person name="Wang L."/>
            <person name="Wang Y."/>
            <person name="McGuire P.E."/>
            <person name="Liu S."/>
            <person name="Long H."/>
            <person name="Ramasamy R.K."/>
            <person name="Rodriguez J.C."/>
            <person name="Van S.L."/>
            <person name="Yuan L."/>
            <person name="Wang Z."/>
            <person name="Xia Z."/>
            <person name="Xiao L."/>
            <person name="Anderson O.D."/>
            <person name="Ouyang S."/>
            <person name="Liang Y."/>
            <person name="Zimin A.V."/>
            <person name="Pertea G."/>
            <person name="Qi P."/>
            <person name="Bennetzen J.L."/>
            <person name="Dai X."/>
            <person name="Dawson M.W."/>
            <person name="Muller H.G."/>
            <person name="Kugler K."/>
            <person name="Rivarola-Duarte L."/>
            <person name="Spannagl M."/>
            <person name="Mayer K.F.X."/>
            <person name="Lu F.H."/>
            <person name="Bevan M.W."/>
            <person name="Leroy P."/>
            <person name="Li P."/>
            <person name="You F.M."/>
            <person name="Sun Q."/>
            <person name="Liu Z."/>
            <person name="Lyons E."/>
            <person name="Wicker T."/>
            <person name="Salzberg S.L."/>
            <person name="Devos K.M."/>
            <person name="Dvorak J."/>
        </authorList>
    </citation>
    <scope>NUCLEOTIDE SEQUENCE [LARGE SCALE GENOMIC DNA]</scope>
    <source>
        <strain evidence="2">cv. AL8/78</strain>
    </source>
</reference>
<dbReference type="Gramene" id="AET3Gv20081200.17">
    <property type="protein sequence ID" value="AET3Gv20081200.17"/>
    <property type="gene ID" value="AET3Gv20081200"/>
</dbReference>
<evidence type="ECO:0000313" key="2">
    <source>
        <dbReference type="EnsemblPlants" id="AET3Gv20081200.16"/>
    </source>
</evidence>
<evidence type="ECO:0000313" key="3">
    <source>
        <dbReference type="Proteomes" id="UP000015105"/>
    </source>
</evidence>
<protein>
    <recommendedName>
        <fullName evidence="4">NADP-dependent oxidoreductase domain-containing protein</fullName>
    </recommendedName>
</protein>
<dbReference type="EnsemblPlants" id="AET3Gv20081200.17">
    <property type="protein sequence ID" value="AET3Gv20081200.17"/>
    <property type="gene ID" value="AET3Gv20081200"/>
</dbReference>
<reference evidence="3" key="2">
    <citation type="journal article" date="2017" name="Nat. Plants">
        <title>The Aegilops tauschii genome reveals multiple impacts of transposons.</title>
        <authorList>
            <person name="Zhao G."/>
            <person name="Zou C."/>
            <person name="Li K."/>
            <person name="Wang K."/>
            <person name="Li T."/>
            <person name="Gao L."/>
            <person name="Zhang X."/>
            <person name="Wang H."/>
            <person name="Yang Z."/>
            <person name="Liu X."/>
            <person name="Jiang W."/>
            <person name="Mao L."/>
            <person name="Kong X."/>
            <person name="Jiao Y."/>
            <person name="Jia J."/>
        </authorList>
    </citation>
    <scope>NUCLEOTIDE SEQUENCE [LARGE SCALE GENOMIC DNA]</scope>
    <source>
        <strain evidence="3">cv. AL8/78</strain>
    </source>
</reference>
<dbReference type="AlphaFoldDB" id="A0A453DTP7"/>
<evidence type="ECO:0008006" key="4">
    <source>
        <dbReference type="Google" id="ProtNLM"/>
    </source>
</evidence>
<dbReference type="Proteomes" id="UP000015105">
    <property type="component" value="Chromosome 3D"/>
</dbReference>